<dbReference type="GO" id="GO:0007229">
    <property type="term" value="P:integrin-mediated signaling pathway"/>
    <property type="evidence" value="ECO:0007669"/>
    <property type="project" value="UniProtKB-KW"/>
</dbReference>
<keyword evidence="8" id="KW-0401">Integrin</keyword>
<dbReference type="InterPro" id="IPR036770">
    <property type="entry name" value="Ankyrin_rpt-contain_sf"/>
</dbReference>
<keyword evidence="3" id="KW-0378">Hydrolase</keyword>
<feature type="domain" description="Protein kinase" evidence="7">
    <location>
        <begin position="192"/>
        <end position="453"/>
    </location>
</feature>
<keyword evidence="8" id="KW-0418">Kinase</keyword>
<protein>
    <submittedName>
        <fullName evidence="8">Integrin-linked protein kinase pat-4</fullName>
    </submittedName>
</protein>
<accession>A0ABD1ZWA9</accession>
<dbReference type="InterPro" id="IPR001245">
    <property type="entry name" value="Ser-Thr/Tyr_kinase_cat_dom"/>
</dbReference>
<dbReference type="FunFam" id="1.25.40.20:FF:000050">
    <property type="entry name" value="integrin-linked protein kinase"/>
    <property type="match status" value="1"/>
</dbReference>
<evidence type="ECO:0000259" key="7">
    <source>
        <dbReference type="PROSITE" id="PS50011"/>
    </source>
</evidence>
<dbReference type="PROSITE" id="PS50297">
    <property type="entry name" value="ANK_REP_REGION"/>
    <property type="match status" value="3"/>
</dbReference>
<dbReference type="Pfam" id="PF00135">
    <property type="entry name" value="COesterase"/>
    <property type="match status" value="1"/>
</dbReference>
<dbReference type="SMART" id="SM00248">
    <property type="entry name" value="ANK"/>
    <property type="match status" value="3"/>
</dbReference>
<dbReference type="SMART" id="SM00220">
    <property type="entry name" value="S_TKc"/>
    <property type="match status" value="1"/>
</dbReference>
<dbReference type="InterPro" id="IPR002110">
    <property type="entry name" value="Ankyrin_rpt"/>
</dbReference>
<keyword evidence="6" id="KW-0040">ANK repeat</keyword>
<reference evidence="8 9" key="1">
    <citation type="journal article" date="2024" name="Ann. Entomol. Soc. Am.">
        <title>Genomic analyses of the southern and eastern yellowjacket wasps (Hymenoptera: Vespidae) reveal evolutionary signatures of social life.</title>
        <authorList>
            <person name="Catto M.A."/>
            <person name="Caine P.B."/>
            <person name="Orr S.E."/>
            <person name="Hunt B.G."/>
            <person name="Goodisman M.A.D."/>
        </authorList>
    </citation>
    <scope>NUCLEOTIDE SEQUENCE [LARGE SCALE GENOMIC DNA]</scope>
    <source>
        <strain evidence="8">233</strain>
        <tissue evidence="8">Head and thorax</tissue>
    </source>
</reference>
<sequence length="998" mass="111316">MEDIFQWCREGNAMQVRVWLDDTEHDMNQGDDHGFSPLHWCCKEGHLKLAELLVSRGARINATNRGDDTPLHLASAHGHKEIAQLLLRNKADVNVTNEHGNTALHYACFWGDQAVAEELVAAGALVSIANKDGDTPLDKARGHLAKRLHDMAVEHGQDLKKIQFKDQSWLGLKTRSRDATLSRHKGINMADLALHTHLASTPSGETWRGRWQNNDIVAKILNVRECTARISRDFNEEFPKLRIFSHPNVLPVLGCVNQPPQLATVSQYMARGSLHRLLHGGTGVVVDTARALRLALDVARAMAFLHGLERQNRCRFQLNSKHIMIDEDLTARVNMADSKFSFQEVGRIYEPAWMSPEALSKRPSDINLEASDMWSFAVLLWELATREVPFADLSPMECGMKIALEELRVSIPPGISPHLAKLIRICMNEDPGKRPSFDMVLSVISVRLNRVYLTGVVTQLKNMSVVVSVKQGKLEGSLRESVLGTSYFSFKGIPFAAPPLGPLRFKDPEPPASWTGLRDAQNIEVDCCVQPNELSRTSIIGSEDSLYLNVYTSSLTGNKAVMVYIHGGGFIYGSGIEQVVKPDYFMNKGIVLVTTNYRLGVLGFLNLDDEVAPGNQGLKDQVAALRWVQENISNFGGNAKNVTIFGVSAGGASVHCLTLSPMAKGLFHKAIYQSGVATCPWAVGLSKPENCFKLASILGFENSKDPKEVVEFLRTVPASQLIEAQFKILAPSETIVENLPVGPVVDVKSKNPFLPRPIKEYLKDDTDIPIMLGYTSNEFIMFLKDTSEEALKTMDKMLKNYVGKLALSKEPEKIDQLLKDVKNYYFGNDEPLTKENIPSLISLLSDIYFCYPINMIADDRRKRECAPTYLYKFSYIGDETTVTDLLKATQANSDNSEYCPKGASHADEQSYLFYLPLCKATNPLPPSIGTKDRTMIERLTFLWSNFAKTGHPTSLLNEYVDITWTPVSKDNLTYFEINDCLTNCSFKDDLAEIYQKNA</sequence>
<dbReference type="PROSITE" id="PS00122">
    <property type="entry name" value="CARBOXYLESTERASE_B_1"/>
    <property type="match status" value="1"/>
</dbReference>
<dbReference type="Proteomes" id="UP001607302">
    <property type="component" value="Unassembled WGS sequence"/>
</dbReference>
<dbReference type="Pfam" id="PF00023">
    <property type="entry name" value="Ank"/>
    <property type="match status" value="1"/>
</dbReference>
<comment type="caution">
    <text evidence="8">The sequence shown here is derived from an EMBL/GenBank/DDBJ whole genome shotgun (WGS) entry which is preliminary data.</text>
</comment>
<dbReference type="SUPFAM" id="SSF53474">
    <property type="entry name" value="alpha/beta-Hydrolases"/>
    <property type="match status" value="1"/>
</dbReference>
<evidence type="ECO:0000256" key="4">
    <source>
        <dbReference type="ARBA" id="ARBA00023157"/>
    </source>
</evidence>
<dbReference type="PROSITE" id="PS50088">
    <property type="entry name" value="ANK_REPEAT"/>
    <property type="match status" value="3"/>
</dbReference>
<dbReference type="PROSITE" id="PS50011">
    <property type="entry name" value="PROTEIN_KINASE_DOM"/>
    <property type="match status" value="1"/>
</dbReference>
<dbReference type="InterPro" id="IPR029058">
    <property type="entry name" value="AB_hydrolase_fold"/>
</dbReference>
<evidence type="ECO:0000256" key="2">
    <source>
        <dbReference type="ARBA" id="ARBA00022487"/>
    </source>
</evidence>
<evidence type="ECO:0000256" key="6">
    <source>
        <dbReference type="PROSITE-ProRule" id="PRU00023"/>
    </source>
</evidence>
<gene>
    <name evidence="8" type="ORF">V1478_018151</name>
</gene>
<feature type="repeat" description="ANK" evidence="6">
    <location>
        <begin position="66"/>
        <end position="98"/>
    </location>
</feature>
<organism evidence="8 9">
    <name type="scientific">Vespula squamosa</name>
    <name type="common">Southern yellow jacket</name>
    <name type="synonym">Wasp</name>
    <dbReference type="NCBI Taxonomy" id="30214"/>
    <lineage>
        <taxon>Eukaryota</taxon>
        <taxon>Metazoa</taxon>
        <taxon>Ecdysozoa</taxon>
        <taxon>Arthropoda</taxon>
        <taxon>Hexapoda</taxon>
        <taxon>Insecta</taxon>
        <taxon>Pterygota</taxon>
        <taxon>Neoptera</taxon>
        <taxon>Endopterygota</taxon>
        <taxon>Hymenoptera</taxon>
        <taxon>Apocrita</taxon>
        <taxon>Aculeata</taxon>
        <taxon>Vespoidea</taxon>
        <taxon>Vespidae</taxon>
        <taxon>Vespinae</taxon>
        <taxon>Vespula</taxon>
    </lineage>
</organism>
<dbReference type="Pfam" id="PF13637">
    <property type="entry name" value="Ank_4"/>
    <property type="match status" value="1"/>
</dbReference>
<feature type="repeat" description="ANK" evidence="6">
    <location>
        <begin position="99"/>
        <end position="131"/>
    </location>
</feature>
<dbReference type="Gene3D" id="3.30.200.20">
    <property type="entry name" value="Phosphorylase Kinase, domain 1"/>
    <property type="match status" value="1"/>
</dbReference>
<dbReference type="Gene3D" id="1.25.40.20">
    <property type="entry name" value="Ankyrin repeat-containing domain"/>
    <property type="match status" value="1"/>
</dbReference>
<dbReference type="SUPFAM" id="SSF56112">
    <property type="entry name" value="Protein kinase-like (PK-like)"/>
    <property type="match status" value="1"/>
</dbReference>
<evidence type="ECO:0000256" key="3">
    <source>
        <dbReference type="ARBA" id="ARBA00022801"/>
    </source>
</evidence>
<dbReference type="GO" id="GO:0052689">
    <property type="term" value="F:carboxylic ester hydrolase activity"/>
    <property type="evidence" value="ECO:0007669"/>
    <property type="project" value="UniProtKB-KW"/>
</dbReference>
<comment type="similarity">
    <text evidence="1">Belongs to the type-B carboxylesterase/lipase family.</text>
</comment>
<dbReference type="InterPro" id="IPR000719">
    <property type="entry name" value="Prot_kinase_dom"/>
</dbReference>
<dbReference type="FunFam" id="3.30.200.20:FF:000245">
    <property type="entry name" value="Integrin-linked protein kinase"/>
    <property type="match status" value="1"/>
</dbReference>
<evidence type="ECO:0000313" key="8">
    <source>
        <dbReference type="EMBL" id="KAL2712628.1"/>
    </source>
</evidence>
<dbReference type="SUPFAM" id="SSF48403">
    <property type="entry name" value="Ankyrin repeat"/>
    <property type="match status" value="1"/>
</dbReference>
<feature type="repeat" description="ANK" evidence="6">
    <location>
        <begin position="33"/>
        <end position="65"/>
    </location>
</feature>
<dbReference type="PANTHER" id="PTHR11559">
    <property type="entry name" value="CARBOXYLESTERASE"/>
    <property type="match status" value="1"/>
</dbReference>
<evidence type="ECO:0000313" key="9">
    <source>
        <dbReference type="Proteomes" id="UP001607302"/>
    </source>
</evidence>
<dbReference type="Pfam" id="PF07714">
    <property type="entry name" value="PK_Tyr_Ser-Thr"/>
    <property type="match status" value="1"/>
</dbReference>
<dbReference type="InterPro" id="IPR019826">
    <property type="entry name" value="Carboxylesterase_B_AS"/>
</dbReference>
<dbReference type="AlphaFoldDB" id="A0ABD1ZWA9"/>
<dbReference type="InterPro" id="IPR002018">
    <property type="entry name" value="CarbesteraseB"/>
</dbReference>
<evidence type="ECO:0000256" key="5">
    <source>
        <dbReference type="ARBA" id="ARBA00023180"/>
    </source>
</evidence>
<dbReference type="InterPro" id="IPR011009">
    <property type="entry name" value="Kinase-like_dom_sf"/>
</dbReference>
<keyword evidence="5" id="KW-0325">Glycoprotein</keyword>
<evidence type="ECO:0000256" key="1">
    <source>
        <dbReference type="ARBA" id="ARBA00005964"/>
    </source>
</evidence>
<dbReference type="EMBL" id="JAUDFV010000166">
    <property type="protein sequence ID" value="KAL2712628.1"/>
    <property type="molecule type" value="Genomic_DNA"/>
</dbReference>
<keyword evidence="4" id="KW-1015">Disulfide bond</keyword>
<dbReference type="Gene3D" id="3.40.50.1820">
    <property type="entry name" value="alpha/beta hydrolase"/>
    <property type="match status" value="1"/>
</dbReference>
<dbReference type="InterPro" id="IPR050309">
    <property type="entry name" value="Type-B_Carboxylest/Lipase"/>
</dbReference>
<keyword evidence="2" id="KW-0719">Serine esterase</keyword>
<dbReference type="GO" id="GO:0016301">
    <property type="term" value="F:kinase activity"/>
    <property type="evidence" value="ECO:0007669"/>
    <property type="project" value="UniProtKB-KW"/>
</dbReference>
<proteinExistence type="inferred from homology"/>
<keyword evidence="8" id="KW-0808">Transferase</keyword>
<dbReference type="Gene3D" id="1.10.510.10">
    <property type="entry name" value="Transferase(Phosphotransferase) domain 1"/>
    <property type="match status" value="1"/>
</dbReference>
<name>A0ABD1ZWA9_VESSQ</name>
<keyword evidence="9" id="KW-1185">Reference proteome</keyword>